<dbReference type="InterPro" id="IPR046347">
    <property type="entry name" value="bZIP_sf"/>
</dbReference>
<evidence type="ECO:0000313" key="3">
    <source>
        <dbReference type="EMBL" id="GJQ08671.1"/>
    </source>
</evidence>
<dbReference type="EMBL" id="BQMJ01000003">
    <property type="protein sequence ID" value="GJQ08671.1"/>
    <property type="molecule type" value="Genomic_DNA"/>
</dbReference>
<dbReference type="Proteomes" id="UP001061958">
    <property type="component" value="Unassembled WGS sequence"/>
</dbReference>
<proteinExistence type="predicted"/>
<evidence type="ECO:0000313" key="5">
    <source>
        <dbReference type="Proteomes" id="UP001061958"/>
    </source>
</evidence>
<accession>A0A9C7PRU0</accession>
<protein>
    <recommendedName>
        <fullName evidence="2">BZIP domain-containing protein</fullName>
    </recommendedName>
</protein>
<comment type="caution">
    <text evidence="3">The sequence shown here is derived from an EMBL/GenBank/DDBJ whole genome shotgun (WGS) entry which is preliminary data.</text>
</comment>
<dbReference type="EMBL" id="BQMJ01000010">
    <property type="protein sequence ID" value="GJQ09718.1"/>
    <property type="molecule type" value="Genomic_DNA"/>
</dbReference>
<dbReference type="InterPro" id="IPR004827">
    <property type="entry name" value="bZIP"/>
</dbReference>
<dbReference type="SMART" id="SM00338">
    <property type="entry name" value="BRLZ"/>
    <property type="match status" value="1"/>
</dbReference>
<evidence type="ECO:0000313" key="4">
    <source>
        <dbReference type="EMBL" id="GJQ09718.1"/>
    </source>
</evidence>
<dbReference type="OrthoDB" id="10663at2759"/>
<dbReference type="SUPFAM" id="SSF57959">
    <property type="entry name" value="Leucine zipper domain"/>
    <property type="match status" value="1"/>
</dbReference>
<keyword evidence="1" id="KW-0175">Coiled coil</keyword>
<dbReference type="PROSITE" id="PS50217">
    <property type="entry name" value="BZIP"/>
    <property type="match status" value="1"/>
</dbReference>
<reference evidence="3" key="1">
    <citation type="journal article" date="2022" name="Proc. Natl. Acad. Sci. U.S.A.">
        <title>Life cycle and functional genomics of the unicellular red alga Galdieria for elucidating algal and plant evolution and industrial use.</title>
        <authorList>
            <person name="Hirooka S."/>
            <person name="Itabashi T."/>
            <person name="Ichinose T.M."/>
            <person name="Onuma R."/>
            <person name="Fujiwara T."/>
            <person name="Yamashita S."/>
            <person name="Jong L.W."/>
            <person name="Tomita R."/>
            <person name="Iwane A.H."/>
            <person name="Miyagishima S.Y."/>
        </authorList>
    </citation>
    <scope>NUCLEOTIDE SEQUENCE</scope>
    <source>
        <strain evidence="3">NBRC 102759</strain>
    </source>
</reference>
<dbReference type="PROSITE" id="PS00036">
    <property type="entry name" value="BZIP_BASIC"/>
    <property type="match status" value="1"/>
</dbReference>
<reference evidence="3" key="2">
    <citation type="submission" date="2022-01" db="EMBL/GenBank/DDBJ databases">
        <authorList>
            <person name="Hirooka S."/>
            <person name="Miyagishima S.Y."/>
        </authorList>
    </citation>
    <scope>NUCLEOTIDE SEQUENCE</scope>
    <source>
        <strain evidence="3">NBRC 102759</strain>
    </source>
</reference>
<dbReference type="GO" id="GO:0003700">
    <property type="term" value="F:DNA-binding transcription factor activity"/>
    <property type="evidence" value="ECO:0007669"/>
    <property type="project" value="InterPro"/>
</dbReference>
<evidence type="ECO:0000259" key="2">
    <source>
        <dbReference type="PROSITE" id="PS50217"/>
    </source>
</evidence>
<feature type="coiled-coil region" evidence="1">
    <location>
        <begin position="41"/>
        <end position="99"/>
    </location>
</feature>
<evidence type="ECO:0000256" key="1">
    <source>
        <dbReference type="SAM" id="Coils"/>
    </source>
</evidence>
<keyword evidence="5" id="KW-1185">Reference proteome</keyword>
<sequence>MATDELDDKRIPVELKEKVLSLPPSQLTHEEKRLRRIFRNRASAERSRKRMLKLLEELEEEYLSLKKKVESLQSVKVENAKLKQQLKDLDSSLEDLATGVFTF</sequence>
<feature type="domain" description="BZIP" evidence="2">
    <location>
        <begin position="30"/>
        <end position="74"/>
    </location>
</feature>
<gene>
    <name evidence="4" type="ORF">GpartN1_g1509.t1</name>
    <name evidence="3" type="ORF">GpartN1_g462.t1</name>
</gene>
<organism evidence="3 5">
    <name type="scientific">Galdieria partita</name>
    <dbReference type="NCBI Taxonomy" id="83374"/>
    <lineage>
        <taxon>Eukaryota</taxon>
        <taxon>Rhodophyta</taxon>
        <taxon>Bangiophyceae</taxon>
        <taxon>Galdieriales</taxon>
        <taxon>Galdieriaceae</taxon>
        <taxon>Galdieria</taxon>
    </lineage>
</organism>
<name>A0A9C7PRU0_9RHOD</name>
<dbReference type="Gene3D" id="1.20.5.170">
    <property type="match status" value="1"/>
</dbReference>
<dbReference type="AlphaFoldDB" id="A0A9C7PRU0"/>